<comment type="caution">
    <text evidence="3">The sequence shown here is derived from an EMBL/GenBank/DDBJ whole genome shotgun (WGS) entry which is preliminary data.</text>
</comment>
<organism evidence="3 4">
    <name type="scientific">Reichenbachiella ulvae</name>
    <dbReference type="NCBI Taxonomy" id="2980104"/>
    <lineage>
        <taxon>Bacteria</taxon>
        <taxon>Pseudomonadati</taxon>
        <taxon>Bacteroidota</taxon>
        <taxon>Cytophagia</taxon>
        <taxon>Cytophagales</taxon>
        <taxon>Reichenbachiellaceae</taxon>
        <taxon>Reichenbachiella</taxon>
    </lineage>
</organism>
<evidence type="ECO:0000259" key="2">
    <source>
        <dbReference type="Pfam" id="PF11827"/>
    </source>
</evidence>
<protein>
    <submittedName>
        <fullName evidence="3">DUF3347 domain-containing protein</fullName>
    </submittedName>
</protein>
<feature type="region of interest" description="Disordered" evidence="1">
    <location>
        <begin position="29"/>
        <end position="53"/>
    </location>
</feature>
<evidence type="ECO:0000313" key="4">
    <source>
        <dbReference type="Proteomes" id="UP001300692"/>
    </source>
</evidence>
<dbReference type="RefSeq" id="WP_264139435.1">
    <property type="nucleotide sequence ID" value="NZ_JAOYOD010000001.1"/>
</dbReference>
<dbReference type="Pfam" id="PF11827">
    <property type="entry name" value="DUF3347"/>
    <property type="match status" value="1"/>
</dbReference>
<dbReference type="InterPro" id="IPR021782">
    <property type="entry name" value="DUF3347"/>
</dbReference>
<keyword evidence="4" id="KW-1185">Reference proteome</keyword>
<proteinExistence type="predicted"/>
<gene>
    <name evidence="3" type="ORF">N7U62_17885</name>
</gene>
<name>A0ABT3CYB4_9BACT</name>
<sequence>MKTTNYLSQIVTMLVAVVVLVACGSKKESASTEEHAHAGHDMESSEMEMTETQKPSNEKVAKYMELKDALVETDAEKASSAAASFLAVLEDGSSLSDLLTKIQGATDVEEQRTAFSDLSNQMYEWAKSGEAEGLYLQYCPMAFNNSGAQWLSLDKEINNPYFGDKMLHCGTVKEEL</sequence>
<dbReference type="EMBL" id="JAOYOD010000001">
    <property type="protein sequence ID" value="MCV9388561.1"/>
    <property type="molecule type" value="Genomic_DNA"/>
</dbReference>
<dbReference type="Proteomes" id="UP001300692">
    <property type="component" value="Unassembled WGS sequence"/>
</dbReference>
<reference evidence="3 4" key="1">
    <citation type="submission" date="2022-10" db="EMBL/GenBank/DDBJ databases">
        <title>Comparative genomics and taxonomic characterization of three novel marine species of genus Reichenbachiella exhibiting antioxidant and polysaccharide degradation activities.</title>
        <authorList>
            <person name="Muhammad N."/>
            <person name="Lee Y.-J."/>
            <person name="Ko J."/>
            <person name="Kim S.-G."/>
        </authorList>
    </citation>
    <scope>NUCLEOTIDE SEQUENCE [LARGE SCALE GENOMIC DNA]</scope>
    <source>
        <strain evidence="3 4">ABR2-5</strain>
    </source>
</reference>
<accession>A0ABT3CYB4</accession>
<evidence type="ECO:0000313" key="3">
    <source>
        <dbReference type="EMBL" id="MCV9388561.1"/>
    </source>
</evidence>
<evidence type="ECO:0000256" key="1">
    <source>
        <dbReference type="SAM" id="MobiDB-lite"/>
    </source>
</evidence>
<dbReference type="PROSITE" id="PS51257">
    <property type="entry name" value="PROKAR_LIPOPROTEIN"/>
    <property type="match status" value="1"/>
</dbReference>
<feature type="domain" description="DUF3347" evidence="2">
    <location>
        <begin position="61"/>
        <end position="129"/>
    </location>
</feature>
<feature type="compositionally biased region" description="Basic and acidic residues" evidence="1">
    <location>
        <begin position="29"/>
        <end position="43"/>
    </location>
</feature>